<dbReference type="EC" id="3.1.3.18" evidence="4"/>
<dbReference type="Gene3D" id="3.40.50.1000">
    <property type="entry name" value="HAD superfamily/HAD-like"/>
    <property type="match status" value="1"/>
</dbReference>
<keyword evidence="5" id="KW-0378">Hydrolase</keyword>
<dbReference type="Pfam" id="PF13419">
    <property type="entry name" value="HAD_2"/>
    <property type="match status" value="1"/>
</dbReference>
<evidence type="ECO:0000256" key="3">
    <source>
        <dbReference type="ARBA" id="ARBA00006171"/>
    </source>
</evidence>
<evidence type="ECO:0000256" key="2">
    <source>
        <dbReference type="ARBA" id="ARBA00004818"/>
    </source>
</evidence>
<name>A0A934QJ77_9PROT</name>
<comment type="pathway">
    <text evidence="2">Organic acid metabolism; glycolate biosynthesis; glycolate from 2-phosphoglycolate: step 1/1.</text>
</comment>
<dbReference type="PANTHER" id="PTHR43434:SF1">
    <property type="entry name" value="PHOSPHOGLYCOLATE PHOSPHATASE"/>
    <property type="match status" value="1"/>
</dbReference>
<keyword evidence="6" id="KW-1185">Reference proteome</keyword>
<sequence length="220" mass="23781">MSDAARPRGLLFDWDNTLVDSWAAIHHALRVTFEALGHRPWSFEETKANVRKSAREAFPELFGAEAARATEIFYDTFAQDHLESLTPLPGAHDLIVGLAQEGYAVGVISNKQGQLLRAEAAALGWDRHLMAVVGANDAVRDKPDPAVVDYTLAGGPMADVERGRLWFVGDTDIDLACAHNGGCVPVLLRETPPAAGEFEGCAPAQHFPNCGALLAYLRAH</sequence>
<dbReference type="SFLD" id="SFLDG01129">
    <property type="entry name" value="C1.5:_HAD__Beta-PGM__Phosphata"/>
    <property type="match status" value="1"/>
</dbReference>
<dbReference type="InterPro" id="IPR050155">
    <property type="entry name" value="HAD-like_hydrolase_sf"/>
</dbReference>
<dbReference type="AlphaFoldDB" id="A0A934QJ77"/>
<accession>A0A934QJ77</accession>
<proteinExistence type="inferred from homology"/>
<comment type="caution">
    <text evidence="5">The sequence shown here is derived from an EMBL/GenBank/DDBJ whole genome shotgun (WGS) entry which is preliminary data.</text>
</comment>
<comment type="catalytic activity">
    <reaction evidence="1">
        <text>2-phosphoglycolate + H2O = glycolate + phosphate</text>
        <dbReference type="Rhea" id="RHEA:14369"/>
        <dbReference type="ChEBI" id="CHEBI:15377"/>
        <dbReference type="ChEBI" id="CHEBI:29805"/>
        <dbReference type="ChEBI" id="CHEBI:43474"/>
        <dbReference type="ChEBI" id="CHEBI:58033"/>
        <dbReference type="EC" id="3.1.3.18"/>
    </reaction>
</comment>
<evidence type="ECO:0000313" key="6">
    <source>
        <dbReference type="Proteomes" id="UP000778970"/>
    </source>
</evidence>
<protein>
    <recommendedName>
        <fullName evidence="4">phosphoglycolate phosphatase</fullName>
        <ecNumber evidence="4">3.1.3.18</ecNumber>
    </recommendedName>
</protein>
<reference evidence="5" key="2">
    <citation type="journal article" date="2020" name="Microorganisms">
        <title>Osmotic Adaptation and Compatible Solute Biosynthesis of Phototrophic Bacteria as Revealed from Genome Analyses.</title>
        <authorList>
            <person name="Imhoff J.F."/>
            <person name="Rahn T."/>
            <person name="Kunzel S."/>
            <person name="Keller A."/>
            <person name="Neulinger S.C."/>
        </authorList>
    </citation>
    <scope>NUCLEOTIDE SEQUENCE</scope>
    <source>
        <strain evidence="5">DSM 9154</strain>
    </source>
</reference>
<gene>
    <name evidence="5" type="ORF">CKO21_11490</name>
</gene>
<dbReference type="SUPFAM" id="SSF56784">
    <property type="entry name" value="HAD-like"/>
    <property type="match status" value="1"/>
</dbReference>
<evidence type="ECO:0000256" key="1">
    <source>
        <dbReference type="ARBA" id="ARBA00000830"/>
    </source>
</evidence>
<dbReference type="GO" id="GO:0008967">
    <property type="term" value="F:phosphoglycolate phosphatase activity"/>
    <property type="evidence" value="ECO:0007669"/>
    <property type="project" value="UniProtKB-EC"/>
</dbReference>
<dbReference type="GO" id="GO:0005829">
    <property type="term" value="C:cytosol"/>
    <property type="evidence" value="ECO:0007669"/>
    <property type="project" value="TreeGrafter"/>
</dbReference>
<organism evidence="5 6">
    <name type="scientific">Rhodovibrio salinarum</name>
    <dbReference type="NCBI Taxonomy" id="1087"/>
    <lineage>
        <taxon>Bacteria</taxon>
        <taxon>Pseudomonadati</taxon>
        <taxon>Pseudomonadota</taxon>
        <taxon>Alphaproteobacteria</taxon>
        <taxon>Rhodospirillales</taxon>
        <taxon>Rhodovibrionaceae</taxon>
        <taxon>Rhodovibrio</taxon>
    </lineage>
</organism>
<dbReference type="PANTHER" id="PTHR43434">
    <property type="entry name" value="PHOSPHOGLYCOLATE PHOSPHATASE"/>
    <property type="match status" value="1"/>
</dbReference>
<reference evidence="5" key="1">
    <citation type="submission" date="2017-08" db="EMBL/GenBank/DDBJ databases">
        <authorList>
            <person name="Imhoff J.F."/>
            <person name="Rahn T."/>
            <person name="Kuenzel S."/>
            <person name="Neulinger S.C."/>
        </authorList>
    </citation>
    <scope>NUCLEOTIDE SEQUENCE</scope>
    <source>
        <strain evidence="5">DSM 9154</strain>
    </source>
</reference>
<dbReference type="EMBL" id="NRRE01000026">
    <property type="protein sequence ID" value="MBK1697864.1"/>
    <property type="molecule type" value="Genomic_DNA"/>
</dbReference>
<dbReference type="SFLD" id="SFLDS00003">
    <property type="entry name" value="Haloacid_Dehalogenase"/>
    <property type="match status" value="1"/>
</dbReference>
<dbReference type="InterPro" id="IPR041492">
    <property type="entry name" value="HAD_2"/>
</dbReference>
<dbReference type="GO" id="GO:0006281">
    <property type="term" value="P:DNA repair"/>
    <property type="evidence" value="ECO:0007669"/>
    <property type="project" value="TreeGrafter"/>
</dbReference>
<dbReference type="InterPro" id="IPR023214">
    <property type="entry name" value="HAD_sf"/>
</dbReference>
<comment type="similarity">
    <text evidence="3">Belongs to the HAD-like hydrolase superfamily. CbbY/CbbZ/Gph/YieH family.</text>
</comment>
<dbReference type="InterPro" id="IPR036412">
    <property type="entry name" value="HAD-like_sf"/>
</dbReference>
<evidence type="ECO:0000256" key="4">
    <source>
        <dbReference type="ARBA" id="ARBA00013078"/>
    </source>
</evidence>
<dbReference type="RefSeq" id="WP_037258297.1">
    <property type="nucleotide sequence ID" value="NZ_NRRE01000026.1"/>
</dbReference>
<dbReference type="Proteomes" id="UP000778970">
    <property type="component" value="Unassembled WGS sequence"/>
</dbReference>
<evidence type="ECO:0000313" key="5">
    <source>
        <dbReference type="EMBL" id="MBK1697864.1"/>
    </source>
</evidence>
<dbReference type="Gene3D" id="1.10.150.730">
    <property type="match status" value="1"/>
</dbReference>